<organism evidence="1 2">
    <name type="scientific">Geobacillus subterraneus</name>
    <dbReference type="NCBI Taxonomy" id="129338"/>
    <lineage>
        <taxon>Bacteria</taxon>
        <taxon>Bacillati</taxon>
        <taxon>Bacillota</taxon>
        <taxon>Bacilli</taxon>
        <taxon>Bacillales</taxon>
        <taxon>Anoxybacillaceae</taxon>
        <taxon>Geobacillus</taxon>
    </lineage>
</organism>
<reference evidence="2" key="1">
    <citation type="journal article" date="2020" name="Microbiol. Resour. Announc.">
        <title>Complete Genome Sequence of Geobacillus sp. Strain E55-1, Isolated from Mine Geyser in Japan.</title>
        <authorList>
            <person name="Miyazaki K."/>
            <person name="Hase E."/>
            <person name="Tokito N."/>
        </authorList>
    </citation>
    <scope>NUCLEOTIDE SEQUENCE [LARGE SCALE GENOMIC DNA]</scope>
    <source>
        <strain evidence="2">E55-1</strain>
    </source>
</reference>
<protein>
    <submittedName>
        <fullName evidence="1">Uncharacterized protein</fullName>
    </submittedName>
</protein>
<gene>
    <name evidence="1" type="ORF">GsuE55_20510</name>
</gene>
<evidence type="ECO:0000313" key="2">
    <source>
        <dbReference type="Proteomes" id="UP000501421"/>
    </source>
</evidence>
<keyword evidence="2" id="KW-1185">Reference proteome</keyword>
<sequence>MIRQSKATKRNFLTGEAIEIIKEKPLKAVRGVHTIELFDALTGKLVERVESENFISKIMEELQRQAALFAFLTDSISSSSSDYIQYSGPLYNLARYDVVFKNLDMSWVTSGGFPMSWIVLTNYDGPEDPENEIIMRGRIIGYASRYNTYAGSDTKRGSLNTAESFVEPQHIHLVYDWPTHAANGTFNSVYWNRWPDENPSVGVVGKKYLQISAPNGYLFVNKQARVKNGKLYFMGKEAQTNKVAILVYDLNVQARTITNGQVYALLNTTSTYDDFEIAPNGDIYLVSGSNLYCFGQNGSPQNIPGTSQTYRYYSGYLLDLFCITGQDVYMESRTNYNDDIKINRYNINDLVNPLDTKVIPRATIDAYGHYCDGMQYIPDLSMVVIKASDYAFFMDRTTFDFSKDTPVKTSINSYSAITYDPIKKQFIEIRQTPPYNNGQYDYTKCEVTIQPMGFMGARNLLPSPVTKTSTNTMKLTYDLYIDSF</sequence>
<dbReference type="EMBL" id="AP022557">
    <property type="protein sequence ID" value="BBW97218.1"/>
    <property type="molecule type" value="Genomic_DNA"/>
</dbReference>
<evidence type="ECO:0000313" key="1">
    <source>
        <dbReference type="EMBL" id="BBW97218.1"/>
    </source>
</evidence>
<accession>A0A679FLI5</accession>
<dbReference type="AlphaFoldDB" id="A0A679FLI5"/>
<dbReference type="Proteomes" id="UP000501421">
    <property type="component" value="Chromosome"/>
</dbReference>
<proteinExistence type="predicted"/>
<dbReference type="RefSeq" id="WP_172418638.1">
    <property type="nucleotide sequence ID" value="NZ_AP022557.1"/>
</dbReference>
<name>A0A679FLI5_9BACL</name>